<accession>A0A918MCJ6</accession>
<proteinExistence type="inferred from homology"/>
<dbReference type="PANTHER" id="PTHR30480:SF13">
    <property type="entry name" value="BETA-HEXOSAMINIDASE"/>
    <property type="match status" value="1"/>
</dbReference>
<dbReference type="Gene3D" id="3.20.20.300">
    <property type="entry name" value="Glycoside hydrolase, family 3, N-terminal domain"/>
    <property type="match status" value="1"/>
</dbReference>
<keyword evidence="8" id="KW-1185">Reference proteome</keyword>
<dbReference type="GO" id="GO:0005975">
    <property type="term" value="P:carbohydrate metabolic process"/>
    <property type="evidence" value="ECO:0007669"/>
    <property type="project" value="InterPro"/>
</dbReference>
<dbReference type="InterPro" id="IPR036962">
    <property type="entry name" value="Glyco_hydro_3_N_sf"/>
</dbReference>
<comment type="similarity">
    <text evidence="2">Belongs to the glycosyl hydrolase 3 family.</text>
</comment>
<dbReference type="SUPFAM" id="SSF51445">
    <property type="entry name" value="(Trans)glycosidases"/>
    <property type="match status" value="1"/>
</dbReference>
<dbReference type="RefSeq" id="WP_229854224.1">
    <property type="nucleotide sequence ID" value="NZ_BMTD01000008.1"/>
</dbReference>
<evidence type="ECO:0000256" key="4">
    <source>
        <dbReference type="ARBA" id="ARBA00022801"/>
    </source>
</evidence>
<keyword evidence="4" id="KW-0378">Hydrolase</keyword>
<dbReference type="InterPro" id="IPR017853">
    <property type="entry name" value="GH"/>
</dbReference>
<dbReference type="Proteomes" id="UP000618795">
    <property type="component" value="Unassembled WGS sequence"/>
</dbReference>
<dbReference type="PROSITE" id="PS00775">
    <property type="entry name" value="GLYCOSYL_HYDROL_F3"/>
    <property type="match status" value="1"/>
</dbReference>
<evidence type="ECO:0000256" key="5">
    <source>
        <dbReference type="ARBA" id="ARBA00023295"/>
    </source>
</evidence>
<organism evidence="7 8">
    <name type="scientific">Streptomyces filipinensis</name>
    <dbReference type="NCBI Taxonomy" id="66887"/>
    <lineage>
        <taxon>Bacteria</taxon>
        <taxon>Bacillati</taxon>
        <taxon>Actinomycetota</taxon>
        <taxon>Actinomycetes</taxon>
        <taxon>Kitasatosporales</taxon>
        <taxon>Streptomycetaceae</taxon>
        <taxon>Streptomyces</taxon>
    </lineage>
</organism>
<dbReference type="InterPro" id="IPR001764">
    <property type="entry name" value="Glyco_hydro_3_N"/>
</dbReference>
<evidence type="ECO:0000259" key="6">
    <source>
        <dbReference type="Pfam" id="PF00933"/>
    </source>
</evidence>
<protein>
    <recommendedName>
        <fullName evidence="3">beta-N-acetylhexosaminidase</fullName>
        <ecNumber evidence="3">3.2.1.52</ecNumber>
    </recommendedName>
</protein>
<evidence type="ECO:0000256" key="3">
    <source>
        <dbReference type="ARBA" id="ARBA00012663"/>
    </source>
</evidence>
<dbReference type="Pfam" id="PF00933">
    <property type="entry name" value="Glyco_hydro_3"/>
    <property type="match status" value="1"/>
</dbReference>
<comment type="caution">
    <text evidence="7">The sequence shown here is derived from an EMBL/GenBank/DDBJ whole genome shotgun (WGS) entry which is preliminary data.</text>
</comment>
<dbReference type="InterPro" id="IPR050226">
    <property type="entry name" value="NagZ_Beta-hexosaminidase"/>
</dbReference>
<sequence>MTAAQLAGQLLMGGIAAAHPDQAQLATLRDNHVGSVMLTGRSTAGTSATRKVVDGFRGQADRVTGRQVGLLVATDQEGGRVQVLNGPGFSAIPSGLTQGGWPTATLRTQAAGWAQQLRAAGVNLNLAPVADVVPAALGARNIPIGSFQREYGHTADTVTSHTSAFAAGFAQSGVMTTLKHFPGLGQVIGNTDTTADVVDSVTTAGSSSLTPFRAGIRAGSPFVMISSATYTRIDPKHLAAFSPTVIDHLLRGQLAFKGVVISDDLGNAVAVRSFSPAQRAVNFIAAGGDMILTVRPSTVPAMAQAIQTRMRQDASFRAKVNGSVRRILDAKRGAGLLDCR</sequence>
<dbReference type="AlphaFoldDB" id="A0A918MCJ6"/>
<dbReference type="GO" id="GO:0009254">
    <property type="term" value="P:peptidoglycan turnover"/>
    <property type="evidence" value="ECO:0007669"/>
    <property type="project" value="TreeGrafter"/>
</dbReference>
<dbReference type="PANTHER" id="PTHR30480">
    <property type="entry name" value="BETA-HEXOSAMINIDASE-RELATED"/>
    <property type="match status" value="1"/>
</dbReference>
<dbReference type="InterPro" id="IPR019800">
    <property type="entry name" value="Glyco_hydro_3_AS"/>
</dbReference>
<dbReference type="EMBL" id="BMTD01000008">
    <property type="protein sequence ID" value="GGU99938.1"/>
    <property type="molecule type" value="Genomic_DNA"/>
</dbReference>
<dbReference type="EC" id="3.2.1.52" evidence="3"/>
<gene>
    <name evidence="7" type="primary">yejJ</name>
    <name evidence="7" type="ORF">GCM10010260_40420</name>
</gene>
<evidence type="ECO:0000313" key="8">
    <source>
        <dbReference type="Proteomes" id="UP000618795"/>
    </source>
</evidence>
<keyword evidence="5" id="KW-0326">Glycosidase</keyword>
<evidence type="ECO:0000256" key="2">
    <source>
        <dbReference type="ARBA" id="ARBA00005336"/>
    </source>
</evidence>
<feature type="domain" description="Glycoside hydrolase family 3 N-terminal" evidence="6">
    <location>
        <begin position="8"/>
        <end position="329"/>
    </location>
</feature>
<reference evidence="7" key="2">
    <citation type="submission" date="2020-09" db="EMBL/GenBank/DDBJ databases">
        <authorList>
            <person name="Sun Q."/>
            <person name="Ohkuma M."/>
        </authorList>
    </citation>
    <scope>NUCLEOTIDE SEQUENCE</scope>
    <source>
        <strain evidence="7">JCM 4369</strain>
    </source>
</reference>
<evidence type="ECO:0000313" key="7">
    <source>
        <dbReference type="EMBL" id="GGU99938.1"/>
    </source>
</evidence>
<name>A0A918MCJ6_9ACTN</name>
<evidence type="ECO:0000256" key="1">
    <source>
        <dbReference type="ARBA" id="ARBA00001231"/>
    </source>
</evidence>
<reference evidence="7" key="1">
    <citation type="journal article" date="2014" name="Int. J. Syst. Evol. Microbiol.">
        <title>Complete genome sequence of Corynebacterium casei LMG S-19264T (=DSM 44701T), isolated from a smear-ripened cheese.</title>
        <authorList>
            <consortium name="US DOE Joint Genome Institute (JGI-PGF)"/>
            <person name="Walter F."/>
            <person name="Albersmeier A."/>
            <person name="Kalinowski J."/>
            <person name="Ruckert C."/>
        </authorList>
    </citation>
    <scope>NUCLEOTIDE SEQUENCE</scope>
    <source>
        <strain evidence="7">JCM 4369</strain>
    </source>
</reference>
<dbReference type="GO" id="GO:0004563">
    <property type="term" value="F:beta-N-acetylhexosaminidase activity"/>
    <property type="evidence" value="ECO:0007669"/>
    <property type="project" value="UniProtKB-EC"/>
</dbReference>
<comment type="catalytic activity">
    <reaction evidence="1">
        <text>Hydrolysis of terminal non-reducing N-acetyl-D-hexosamine residues in N-acetyl-beta-D-hexosaminides.</text>
        <dbReference type="EC" id="3.2.1.52"/>
    </reaction>
</comment>